<keyword evidence="4" id="KW-0378">Hydrolase</keyword>
<feature type="domain" description="Protease Do-like PDZ" evidence="11">
    <location>
        <begin position="610"/>
        <end position="721"/>
    </location>
</feature>
<comment type="subcellular location">
    <subcellularLocation>
        <location evidence="1">Membrane</location>
        <topology evidence="1">Multi-pass membrane protein</topology>
    </subcellularLocation>
</comment>
<dbReference type="SUPFAM" id="SSF81324">
    <property type="entry name" value="Voltage-gated potassium channels"/>
    <property type="match status" value="1"/>
</dbReference>
<keyword evidence="6 9" id="KW-1133">Transmembrane helix</keyword>
<dbReference type="InterPro" id="IPR041517">
    <property type="entry name" value="DEGP_PDZ"/>
</dbReference>
<dbReference type="GO" id="GO:0016020">
    <property type="term" value="C:membrane"/>
    <property type="evidence" value="ECO:0007669"/>
    <property type="project" value="UniProtKB-SubCell"/>
</dbReference>
<dbReference type="InterPro" id="IPR009003">
    <property type="entry name" value="Peptidase_S1_PA"/>
</dbReference>
<sequence>MESHGLEVGTLSRDLDNNTSPTAEEPRETVYRDLLRQLDRIHTGQEAKIDELHHEKETLKAALVKLQREGYHAGRMASKESSMSSVALGLPAVTYTTSQTEGLGEVLAERAGSDAIPATTGDEKILAISHGLSEVDVLLEDEEEKPPRRIQLHPRWEENLSLSTARMTAGACLEDATNANDAVVKVFAAVSEPNYAVPWAYKPQDEVVPVWDVRRPRQSFKKVLKEGEDARTGTAFAVAWGKEGTLQALERSVELPKLQDEVTVVGCPIGGDNACVTVCWSRSLLAIQIDAAINPGNSGGERLCGMYRRSLPGRDLRLDEPSLMASESSLLYVTVAVARAMITVEYVGSLVFRTATSLRLQSPVQVLGRDDAENIGYIIPSEASDCKFGKGLCKYSSGVRPEQICSRSEDAAKIGVETQQSKLMMRHALGLKNGETLSFDLGDGQIHILLRFGKTVEVGEHFQCMGRSGILVRRVDPSSSAGKVLKKGDIIRKVQGQDIGDDGKVPFRGARNERIDFHYLISKLFIGDTCSFQVLRDKHLHLGCLLVSSALCVCPVVASLLLFLAQLFSPLISVSPTVPMSTSLFPAVALELRMKLSAVRPLVLHDPPDPPKYFVVGGLVFVPLSEIYHWAEGMRQFADHEIIVLSQVLASPLTVGFTATLDFYNVTLLKFNGQQPKNLEDLIHLVKASKDEYLTFEIERNNSIILPRKEALKQTANILKEALLRFGRRPLQAQLGRPVKAISSRDTEKAVATASQLDEKKLVTSGPDSCQERRGCQRCILPPSDPKRMAWDLMGMVLLLYDMIAIPISAFDPGSSLFTDIMEWTTQIFWTFDILMSLVTGYVSKGQIVMSPFPIFIHYLKTWFVLDVIVVGPDWFMTFVALSAAGEDEGGSTSVSRLMRSIRVVRTVRLLRLVKLKRILDMLKDRITSEVVFILLNILKLIILLLLVNHFIAALWYSMGSLGGEGVPNWRDAYNMRPEQQSIYYRYATSLHWSLTQFTPATVDVHPQNMVERTFAIMVLIFGLVLFSSFISSITASMTQLRNMQEDKSKQFWLLRRYLQQKQVPPDLGFKVLRYTEYATSSRGEAIPEHRITILGMLTKQLRSELRFVTHYRCLRKHGFFELVGVMNESVLHMMSSGPTLITKALAAQDPLFDTVDAATAMYFVDQGAVQYIQASIAQASVTATFGGATLGVSDRLSEKMPVPVTPASINHLALDPEYTMSMEDVVTASQEAGQVIQPGGHLCEVALWAKWKHVGSARAVLESSIVLVSVKGFAECVRRDPAVDAMASVYAKTFVQLLNDSNVVAEEEQETSCPATKTLAEDLWHEYTASNDTPNQGNFMAAANRLCGMDL</sequence>
<dbReference type="Gene3D" id="2.60.120.10">
    <property type="entry name" value="Jelly Rolls"/>
    <property type="match status" value="1"/>
</dbReference>
<evidence type="ECO:0000256" key="7">
    <source>
        <dbReference type="ARBA" id="ARBA00023136"/>
    </source>
</evidence>
<dbReference type="SUPFAM" id="SSF51206">
    <property type="entry name" value="cAMP-binding domain-like"/>
    <property type="match status" value="1"/>
</dbReference>
<evidence type="ECO:0000256" key="1">
    <source>
        <dbReference type="ARBA" id="ARBA00004141"/>
    </source>
</evidence>
<accession>A0A1Q9DUD3</accession>
<evidence type="ECO:0000256" key="2">
    <source>
        <dbReference type="ARBA" id="ARBA00022670"/>
    </source>
</evidence>
<name>A0A1Q9DUD3_SYMMI</name>
<feature type="transmembrane region" description="Helical" evidence="9">
    <location>
        <begin position="542"/>
        <end position="565"/>
    </location>
</feature>
<dbReference type="SUPFAM" id="SSF50494">
    <property type="entry name" value="Trypsin-like serine proteases"/>
    <property type="match status" value="1"/>
</dbReference>
<evidence type="ECO:0000256" key="6">
    <source>
        <dbReference type="ARBA" id="ARBA00022989"/>
    </source>
</evidence>
<feature type="domain" description="Ion transport" evidence="10">
    <location>
        <begin position="790"/>
        <end position="1043"/>
    </location>
</feature>
<evidence type="ECO:0000313" key="13">
    <source>
        <dbReference type="Proteomes" id="UP000186817"/>
    </source>
</evidence>
<dbReference type="InterPro" id="IPR014710">
    <property type="entry name" value="RmlC-like_jellyroll"/>
</dbReference>
<keyword evidence="5" id="KW-0720">Serine protease</keyword>
<feature type="transmembrane region" description="Helical" evidence="9">
    <location>
        <begin position="931"/>
        <end position="957"/>
    </location>
</feature>
<proteinExistence type="predicted"/>
<comment type="caution">
    <text evidence="12">The sequence shown here is derived from an EMBL/GenBank/DDBJ whole genome shotgun (WGS) entry which is preliminary data.</text>
</comment>
<dbReference type="Gene3D" id="3.20.190.20">
    <property type="match status" value="1"/>
</dbReference>
<dbReference type="Proteomes" id="UP000186817">
    <property type="component" value="Unassembled WGS sequence"/>
</dbReference>
<evidence type="ECO:0000256" key="5">
    <source>
        <dbReference type="ARBA" id="ARBA00022825"/>
    </source>
</evidence>
<dbReference type="PANTHER" id="PTHR45980:SF9">
    <property type="entry name" value="PROTEASE DO-LIKE 10, MITOCHONDRIAL-RELATED"/>
    <property type="match status" value="1"/>
</dbReference>
<protein>
    <submittedName>
        <fullName evidence="12">Protease Do-like 2, chloroplastic</fullName>
    </submittedName>
</protein>
<dbReference type="GO" id="GO:0004252">
    <property type="term" value="F:serine-type endopeptidase activity"/>
    <property type="evidence" value="ECO:0007669"/>
    <property type="project" value="TreeGrafter"/>
</dbReference>
<gene>
    <name evidence="12" type="primary">DEGP2</name>
    <name evidence="12" type="ORF">AK812_SmicGene18768</name>
</gene>
<feature type="region of interest" description="Disordered" evidence="8">
    <location>
        <begin position="1"/>
        <end position="27"/>
    </location>
</feature>
<evidence type="ECO:0000259" key="11">
    <source>
        <dbReference type="Pfam" id="PF17815"/>
    </source>
</evidence>
<dbReference type="Gene3D" id="2.30.42.10">
    <property type="match status" value="1"/>
</dbReference>
<dbReference type="Gene3D" id="1.10.287.70">
    <property type="match status" value="1"/>
</dbReference>
<dbReference type="InterPro" id="IPR018490">
    <property type="entry name" value="cNMP-bd_dom_sf"/>
</dbReference>
<organism evidence="12 13">
    <name type="scientific">Symbiodinium microadriaticum</name>
    <name type="common">Dinoflagellate</name>
    <name type="synonym">Zooxanthella microadriatica</name>
    <dbReference type="NCBI Taxonomy" id="2951"/>
    <lineage>
        <taxon>Eukaryota</taxon>
        <taxon>Sar</taxon>
        <taxon>Alveolata</taxon>
        <taxon>Dinophyceae</taxon>
        <taxon>Suessiales</taxon>
        <taxon>Symbiodiniaceae</taxon>
        <taxon>Symbiodinium</taxon>
    </lineage>
</organism>
<dbReference type="InterPro" id="IPR036034">
    <property type="entry name" value="PDZ_sf"/>
</dbReference>
<reference evidence="12 13" key="1">
    <citation type="submission" date="2016-02" db="EMBL/GenBank/DDBJ databases">
        <title>Genome analysis of coral dinoflagellate symbionts highlights evolutionary adaptations to a symbiotic lifestyle.</title>
        <authorList>
            <person name="Aranda M."/>
            <person name="Li Y."/>
            <person name="Liew Y.J."/>
            <person name="Baumgarten S."/>
            <person name="Simakov O."/>
            <person name="Wilson M."/>
            <person name="Piel J."/>
            <person name="Ashoor H."/>
            <person name="Bougouffa S."/>
            <person name="Bajic V.B."/>
            <person name="Ryu T."/>
            <person name="Ravasi T."/>
            <person name="Bayer T."/>
            <person name="Micklem G."/>
            <person name="Kim H."/>
            <person name="Bhak J."/>
            <person name="Lajeunesse T.C."/>
            <person name="Voolstra C.R."/>
        </authorList>
    </citation>
    <scope>NUCLEOTIDE SEQUENCE [LARGE SCALE GENOMIC DNA]</scope>
    <source>
        <strain evidence="12 13">CCMP2467</strain>
    </source>
</reference>
<evidence type="ECO:0000313" key="12">
    <source>
        <dbReference type="EMBL" id="OLP98748.1"/>
    </source>
</evidence>
<dbReference type="InterPro" id="IPR046449">
    <property type="entry name" value="DEGP_PDZ_sf"/>
</dbReference>
<keyword evidence="2 12" id="KW-0645">Protease</keyword>
<evidence type="ECO:0000256" key="3">
    <source>
        <dbReference type="ARBA" id="ARBA00022692"/>
    </source>
</evidence>
<dbReference type="Pfam" id="PF17815">
    <property type="entry name" value="PDZ_3"/>
    <property type="match status" value="1"/>
</dbReference>
<dbReference type="EMBL" id="LSRX01000387">
    <property type="protein sequence ID" value="OLP98748.1"/>
    <property type="molecule type" value="Genomic_DNA"/>
</dbReference>
<dbReference type="Pfam" id="PF00520">
    <property type="entry name" value="Ion_trans"/>
    <property type="match status" value="1"/>
</dbReference>
<feature type="transmembrane region" description="Helical" evidence="9">
    <location>
        <begin position="1015"/>
        <end position="1036"/>
    </location>
</feature>
<dbReference type="SUPFAM" id="SSF50156">
    <property type="entry name" value="PDZ domain-like"/>
    <property type="match status" value="1"/>
</dbReference>
<evidence type="ECO:0000256" key="4">
    <source>
        <dbReference type="ARBA" id="ARBA00022801"/>
    </source>
</evidence>
<feature type="transmembrane region" description="Helical" evidence="9">
    <location>
        <begin position="790"/>
        <end position="808"/>
    </location>
</feature>
<dbReference type="GO" id="GO:0005216">
    <property type="term" value="F:monoatomic ion channel activity"/>
    <property type="evidence" value="ECO:0007669"/>
    <property type="project" value="InterPro"/>
</dbReference>
<dbReference type="GO" id="GO:0006508">
    <property type="term" value="P:proteolysis"/>
    <property type="evidence" value="ECO:0007669"/>
    <property type="project" value="UniProtKB-KW"/>
</dbReference>
<evidence type="ECO:0000256" key="8">
    <source>
        <dbReference type="SAM" id="MobiDB-lite"/>
    </source>
</evidence>
<dbReference type="OrthoDB" id="4217619at2759"/>
<dbReference type="PANTHER" id="PTHR45980">
    <property type="match status" value="1"/>
</dbReference>
<dbReference type="InterPro" id="IPR005821">
    <property type="entry name" value="Ion_trans_dom"/>
</dbReference>
<evidence type="ECO:0000256" key="9">
    <source>
        <dbReference type="SAM" id="Phobius"/>
    </source>
</evidence>
<keyword evidence="3 9" id="KW-0812">Transmembrane</keyword>
<keyword evidence="13" id="KW-1185">Reference proteome</keyword>
<keyword evidence="7 9" id="KW-0472">Membrane</keyword>
<evidence type="ECO:0000259" key="10">
    <source>
        <dbReference type="Pfam" id="PF00520"/>
    </source>
</evidence>